<feature type="transmembrane region" description="Helical" evidence="9">
    <location>
        <begin position="133"/>
        <end position="157"/>
    </location>
</feature>
<keyword evidence="8 9" id="KW-0472">Membrane</keyword>
<evidence type="ECO:0000313" key="10">
    <source>
        <dbReference type="EMBL" id="SUY45634.1"/>
    </source>
</evidence>
<dbReference type="NCBIfam" id="NF008315">
    <property type="entry name" value="PRK11103.1"/>
    <property type="match status" value="1"/>
</dbReference>
<sequence length="285" mass="31176">MSENSNKDVNEDINKKKLTQKDLTNMFIRSNFHQGSWNFERMQGLGYCYSMIPIIKRLYEGDERKEALKRHLEFFNTQPFVTAPILGVTAAMEEEKANGADIDGGSINGVKIGLMGPLAGVGDPIFWGTLRPVLAALGASLALSGSILGPILFFVLFNAVRLAVRWGGIKYGYTKGTEIISDTGGNRLQKLTEGASILGLFVMGSLVAKWTTFNMPVVVSTITNQNGEQVITTVQNILDSLLPGLIPLILTYVCSRLLKKKINAIWIIFGLFIVGIVGYKLGILS</sequence>
<dbReference type="PANTHER" id="PTHR32502:SF5">
    <property type="entry name" value="N-ACETYLGALACTOSAMINE PERMEASE IID COMPONENT-RELATED"/>
    <property type="match status" value="1"/>
</dbReference>
<dbReference type="GO" id="GO:0009401">
    <property type="term" value="P:phosphoenolpyruvate-dependent sugar phosphotransferase system"/>
    <property type="evidence" value="ECO:0007669"/>
    <property type="project" value="UniProtKB-KW"/>
</dbReference>
<gene>
    <name evidence="10" type="primary">manZ_1</name>
    <name evidence="10" type="ORF">NCTC9836_00374</name>
</gene>
<feature type="transmembrane region" description="Helical" evidence="9">
    <location>
        <begin position="195"/>
        <end position="213"/>
    </location>
</feature>
<dbReference type="AlphaFoldDB" id="A0A381J6P6"/>
<dbReference type="InterPro" id="IPR050303">
    <property type="entry name" value="GatZ_KbaZ_carbometab"/>
</dbReference>
<evidence type="ECO:0000256" key="2">
    <source>
        <dbReference type="ARBA" id="ARBA00022448"/>
    </source>
</evidence>
<comment type="subcellular location">
    <subcellularLocation>
        <location evidence="1">Cell membrane</location>
        <topology evidence="1">Multi-pass membrane protein</topology>
    </subcellularLocation>
</comment>
<dbReference type="RefSeq" id="WP_115640213.1">
    <property type="nucleotide sequence ID" value="NZ_UFWZ01000001.1"/>
</dbReference>
<name>A0A381J6P6_9CLOT</name>
<keyword evidence="6 9" id="KW-0812">Transmembrane</keyword>
<dbReference type="Proteomes" id="UP000254664">
    <property type="component" value="Unassembled WGS sequence"/>
</dbReference>
<reference evidence="10 11" key="1">
    <citation type="submission" date="2018-06" db="EMBL/GenBank/DDBJ databases">
        <authorList>
            <consortium name="Pathogen Informatics"/>
            <person name="Doyle S."/>
        </authorList>
    </citation>
    <scope>NUCLEOTIDE SEQUENCE [LARGE SCALE GENOMIC DNA]</scope>
    <source>
        <strain evidence="10 11">NCTC9836</strain>
    </source>
</reference>
<evidence type="ECO:0000256" key="9">
    <source>
        <dbReference type="SAM" id="Phobius"/>
    </source>
</evidence>
<keyword evidence="2" id="KW-0813">Transport</keyword>
<keyword evidence="4" id="KW-0762">Sugar transport</keyword>
<feature type="transmembrane region" description="Helical" evidence="9">
    <location>
        <begin position="265"/>
        <end position="284"/>
    </location>
</feature>
<evidence type="ECO:0000256" key="4">
    <source>
        <dbReference type="ARBA" id="ARBA00022597"/>
    </source>
</evidence>
<feature type="transmembrane region" description="Helical" evidence="9">
    <location>
        <begin position="233"/>
        <end position="253"/>
    </location>
</feature>
<keyword evidence="3" id="KW-1003">Cell membrane</keyword>
<evidence type="ECO:0000256" key="8">
    <source>
        <dbReference type="ARBA" id="ARBA00023136"/>
    </source>
</evidence>
<evidence type="ECO:0000256" key="6">
    <source>
        <dbReference type="ARBA" id="ARBA00022692"/>
    </source>
</evidence>
<organism evidence="10 11">
    <name type="scientific">Clostridium putrefaciens</name>
    <dbReference type="NCBI Taxonomy" id="99675"/>
    <lineage>
        <taxon>Bacteria</taxon>
        <taxon>Bacillati</taxon>
        <taxon>Bacillota</taxon>
        <taxon>Clostridia</taxon>
        <taxon>Eubacteriales</taxon>
        <taxon>Clostridiaceae</taxon>
        <taxon>Clostridium</taxon>
    </lineage>
</organism>
<evidence type="ECO:0000256" key="1">
    <source>
        <dbReference type="ARBA" id="ARBA00004651"/>
    </source>
</evidence>
<keyword evidence="7 9" id="KW-1133">Transmembrane helix</keyword>
<dbReference type="InterPro" id="IPR004704">
    <property type="entry name" value="PTS_IID_man"/>
</dbReference>
<dbReference type="NCBIfam" id="TIGR00828">
    <property type="entry name" value="EIID-AGA"/>
    <property type="match status" value="1"/>
</dbReference>
<dbReference type="PANTHER" id="PTHR32502">
    <property type="entry name" value="N-ACETYLGALACTOSAMINE PERMEASE II COMPONENT-RELATED"/>
    <property type="match status" value="1"/>
</dbReference>
<dbReference type="OrthoDB" id="9795582at2"/>
<evidence type="ECO:0000256" key="5">
    <source>
        <dbReference type="ARBA" id="ARBA00022683"/>
    </source>
</evidence>
<evidence type="ECO:0000256" key="3">
    <source>
        <dbReference type="ARBA" id="ARBA00022475"/>
    </source>
</evidence>
<keyword evidence="5" id="KW-0598">Phosphotransferase system</keyword>
<dbReference type="GO" id="GO:0005886">
    <property type="term" value="C:plasma membrane"/>
    <property type="evidence" value="ECO:0007669"/>
    <property type="project" value="UniProtKB-SubCell"/>
</dbReference>
<evidence type="ECO:0000256" key="7">
    <source>
        <dbReference type="ARBA" id="ARBA00022989"/>
    </source>
</evidence>
<keyword evidence="11" id="KW-1185">Reference proteome</keyword>
<proteinExistence type="predicted"/>
<accession>A0A381J6P6</accession>
<dbReference type="EMBL" id="UFWZ01000001">
    <property type="protein sequence ID" value="SUY45634.1"/>
    <property type="molecule type" value="Genomic_DNA"/>
</dbReference>
<dbReference type="Pfam" id="PF03613">
    <property type="entry name" value="EIID-AGA"/>
    <property type="match status" value="1"/>
</dbReference>
<evidence type="ECO:0000313" key="11">
    <source>
        <dbReference type="Proteomes" id="UP000254664"/>
    </source>
</evidence>
<protein>
    <submittedName>
        <fullName evidence="10">PTS system mannose/fructose/sorbose family transporter subunit IID</fullName>
    </submittedName>
</protein>